<reference evidence="2" key="2">
    <citation type="submission" date="2020-09" db="EMBL/GenBank/DDBJ databases">
        <authorList>
            <person name="Sun Q."/>
            <person name="Ohkuma M."/>
        </authorList>
    </citation>
    <scope>NUCLEOTIDE SEQUENCE</scope>
    <source>
        <strain evidence="2">JCM 4369</strain>
    </source>
</reference>
<dbReference type="AlphaFoldDB" id="A0A918IBU3"/>
<accession>A0A918IBU3</accession>
<feature type="region of interest" description="Disordered" evidence="1">
    <location>
        <begin position="1"/>
        <end position="43"/>
    </location>
</feature>
<name>A0A918IBU3_9ACTN</name>
<feature type="region of interest" description="Disordered" evidence="1">
    <location>
        <begin position="85"/>
        <end position="110"/>
    </location>
</feature>
<keyword evidence="3" id="KW-1185">Reference proteome</keyword>
<sequence>MDAVSMPGIDPIPSADADGDGALAWSMPGMAEERPESLPEPHAARARVSTAVAAAAARAWRVVRRRWDMGVSFQVGAVTWRGWTGDRCGTEAMGRSPQVSSRPRDAHLEQ</sequence>
<dbReference type="EMBL" id="BMTD01000008">
    <property type="protein sequence ID" value="GGU98794.1"/>
    <property type="molecule type" value="Genomic_DNA"/>
</dbReference>
<proteinExistence type="predicted"/>
<organism evidence="2 3">
    <name type="scientific">Streptomyces filipinensis</name>
    <dbReference type="NCBI Taxonomy" id="66887"/>
    <lineage>
        <taxon>Bacteria</taxon>
        <taxon>Bacillati</taxon>
        <taxon>Actinomycetota</taxon>
        <taxon>Actinomycetes</taxon>
        <taxon>Kitasatosporales</taxon>
        <taxon>Streptomycetaceae</taxon>
        <taxon>Streptomyces</taxon>
    </lineage>
</organism>
<evidence type="ECO:0000313" key="3">
    <source>
        <dbReference type="Proteomes" id="UP000618795"/>
    </source>
</evidence>
<evidence type="ECO:0000256" key="1">
    <source>
        <dbReference type="SAM" id="MobiDB-lite"/>
    </source>
</evidence>
<evidence type="ECO:0000313" key="2">
    <source>
        <dbReference type="EMBL" id="GGU98794.1"/>
    </source>
</evidence>
<gene>
    <name evidence="2" type="ORF">GCM10010260_38560</name>
</gene>
<comment type="caution">
    <text evidence="2">The sequence shown here is derived from an EMBL/GenBank/DDBJ whole genome shotgun (WGS) entry which is preliminary data.</text>
</comment>
<reference evidence="2" key="1">
    <citation type="journal article" date="2014" name="Int. J. Syst. Evol. Microbiol.">
        <title>Complete genome sequence of Corynebacterium casei LMG S-19264T (=DSM 44701T), isolated from a smear-ripened cheese.</title>
        <authorList>
            <consortium name="US DOE Joint Genome Institute (JGI-PGF)"/>
            <person name="Walter F."/>
            <person name="Albersmeier A."/>
            <person name="Kalinowski J."/>
            <person name="Ruckert C."/>
        </authorList>
    </citation>
    <scope>NUCLEOTIDE SEQUENCE</scope>
    <source>
        <strain evidence="2">JCM 4369</strain>
    </source>
</reference>
<protein>
    <submittedName>
        <fullName evidence="2">Uncharacterized protein</fullName>
    </submittedName>
</protein>
<dbReference type="Proteomes" id="UP000618795">
    <property type="component" value="Unassembled WGS sequence"/>
</dbReference>
<feature type="compositionally biased region" description="Basic and acidic residues" evidence="1">
    <location>
        <begin position="31"/>
        <end position="43"/>
    </location>
</feature>